<accession>A0A0A2N3Q1</accession>
<name>A0A0A2N3Q1_9FLAO</name>
<proteinExistence type="predicted"/>
<organism evidence="1 2">
    <name type="scientific">Flavobacterium subsaxonicum WB 4.1-42 = DSM 21790</name>
    <dbReference type="NCBI Taxonomy" id="1121898"/>
    <lineage>
        <taxon>Bacteria</taxon>
        <taxon>Pseudomonadati</taxon>
        <taxon>Bacteroidota</taxon>
        <taxon>Flavobacteriia</taxon>
        <taxon>Flavobacteriales</taxon>
        <taxon>Flavobacteriaceae</taxon>
        <taxon>Flavobacterium</taxon>
    </lineage>
</organism>
<dbReference type="AlphaFoldDB" id="A0A0A2N3Q1"/>
<dbReference type="STRING" id="1121898.GCA_000422725_01071"/>
<protein>
    <submittedName>
        <fullName evidence="1">Uncharacterized protein</fullName>
    </submittedName>
</protein>
<gene>
    <name evidence="1" type="ORF">Q766_02990</name>
</gene>
<dbReference type="Proteomes" id="UP000030111">
    <property type="component" value="Unassembled WGS sequence"/>
</dbReference>
<dbReference type="EMBL" id="JRLY01000001">
    <property type="protein sequence ID" value="KGO95085.1"/>
    <property type="molecule type" value="Genomic_DNA"/>
</dbReference>
<dbReference type="RefSeq" id="WP_026992464.1">
    <property type="nucleotide sequence ID" value="NZ_JRLY01000001.1"/>
</dbReference>
<evidence type="ECO:0000313" key="1">
    <source>
        <dbReference type="EMBL" id="KGO95085.1"/>
    </source>
</evidence>
<sequence length="172" mass="19270">MKANGTDRTLGNIIKCELKNLLLSECRLYRDTQEVQRVIGASNGVAAFTYQLEELASLVDHTLEQLCIEGSKVSSLSDCMRYANPDTDCYYQATAIGHYRNLICRHESLKCQLTIFFHLVVNNQLAVGNFILEAIEIHKKLLGLLKISIKNAAYANAGTENSELIETQLLFI</sequence>
<keyword evidence="2" id="KW-1185">Reference proteome</keyword>
<comment type="caution">
    <text evidence="1">The sequence shown here is derived from an EMBL/GenBank/DDBJ whole genome shotgun (WGS) entry which is preliminary data.</text>
</comment>
<reference evidence="1 2" key="1">
    <citation type="submission" date="2013-09" db="EMBL/GenBank/DDBJ databases">
        <authorList>
            <person name="Zeng Z."/>
            <person name="Chen C."/>
        </authorList>
    </citation>
    <scope>NUCLEOTIDE SEQUENCE [LARGE SCALE GENOMIC DNA]</scope>
    <source>
        <strain evidence="1 2">WB 4.1-42</strain>
    </source>
</reference>
<evidence type="ECO:0000313" key="2">
    <source>
        <dbReference type="Proteomes" id="UP000030111"/>
    </source>
</evidence>